<comment type="similarity">
    <text evidence="1">Belongs to the ABC transporter superfamily.</text>
</comment>
<evidence type="ECO:0000256" key="4">
    <source>
        <dbReference type="ARBA" id="ARBA00022840"/>
    </source>
</evidence>
<sequence>MIEFKNVSKIYQDKPVVKQLNLKIEKGEFFVLVGQSGSGKTTTLKMINRLIEPEEGVIYKDGRDIQFYELRPLRLEIGYVLQQIALFPNMTVAENISLIPEMKKWPKTKRLTECKILLEKVDLDPDTYLNRLPKDLSGGEQQRVGILRSIISHPDILLMDEPFSALDPISRSQLQELIKQLHQELKMTIVFVTHDMNEACLLADRIGVMKDGEMIQVGSVDQVRDHPANQWVEELFHGGGEGA</sequence>
<dbReference type="InterPro" id="IPR003593">
    <property type="entry name" value="AAA+_ATPase"/>
</dbReference>
<dbReference type="OrthoDB" id="9802264at2"/>
<dbReference type="EC" id="7.6.2.9" evidence="5"/>
<dbReference type="PANTHER" id="PTHR43117">
    <property type="entry name" value="OSMOPROTECTANT IMPORT ATP-BINDING PROTEIN OSMV"/>
    <property type="match status" value="1"/>
</dbReference>
<dbReference type="GO" id="GO:0005524">
    <property type="term" value="F:ATP binding"/>
    <property type="evidence" value="ECO:0007669"/>
    <property type="project" value="UniProtKB-KW"/>
</dbReference>
<evidence type="ECO:0000256" key="5">
    <source>
        <dbReference type="ARBA" id="ARBA00066388"/>
    </source>
</evidence>
<dbReference type="InterPro" id="IPR017871">
    <property type="entry name" value="ABC_transporter-like_CS"/>
</dbReference>
<evidence type="ECO:0000259" key="6">
    <source>
        <dbReference type="PROSITE" id="PS50893"/>
    </source>
</evidence>
<dbReference type="InterPro" id="IPR027417">
    <property type="entry name" value="P-loop_NTPase"/>
</dbReference>
<organism evidence="7 8">
    <name type="scientific">Ignavigranum ruoffiae</name>
    <dbReference type="NCBI Taxonomy" id="89093"/>
    <lineage>
        <taxon>Bacteria</taxon>
        <taxon>Bacillati</taxon>
        <taxon>Bacillota</taxon>
        <taxon>Bacilli</taxon>
        <taxon>Lactobacillales</taxon>
        <taxon>Aerococcaceae</taxon>
        <taxon>Ignavigranum</taxon>
    </lineage>
</organism>
<dbReference type="Pfam" id="PF00005">
    <property type="entry name" value="ABC_tran"/>
    <property type="match status" value="1"/>
</dbReference>
<accession>A0A1H8Z9Y1</accession>
<dbReference type="PROSITE" id="PS50893">
    <property type="entry name" value="ABC_TRANSPORTER_2"/>
    <property type="match status" value="1"/>
</dbReference>
<dbReference type="GO" id="GO:0016887">
    <property type="term" value="F:ATP hydrolysis activity"/>
    <property type="evidence" value="ECO:0007669"/>
    <property type="project" value="InterPro"/>
</dbReference>
<dbReference type="PROSITE" id="PS00211">
    <property type="entry name" value="ABC_TRANSPORTER_1"/>
    <property type="match status" value="1"/>
</dbReference>
<protein>
    <recommendedName>
        <fullName evidence="5">ABC-type quaternary amine transporter</fullName>
        <ecNumber evidence="5">7.6.2.9</ecNumber>
    </recommendedName>
</protein>
<evidence type="ECO:0000256" key="2">
    <source>
        <dbReference type="ARBA" id="ARBA00022448"/>
    </source>
</evidence>
<gene>
    <name evidence="7" type="ORF">SAMN04488558_101190</name>
</gene>
<keyword evidence="8" id="KW-1185">Reference proteome</keyword>
<dbReference type="Gene3D" id="3.40.50.300">
    <property type="entry name" value="P-loop containing nucleotide triphosphate hydrolases"/>
    <property type="match status" value="1"/>
</dbReference>
<keyword evidence="3" id="KW-0547">Nucleotide-binding</keyword>
<dbReference type="FunFam" id="3.40.50.300:FF:000425">
    <property type="entry name" value="Probable ABC transporter, ATP-binding subunit"/>
    <property type="match status" value="1"/>
</dbReference>
<keyword evidence="2" id="KW-0813">Transport</keyword>
<dbReference type="EMBL" id="FOEN01000001">
    <property type="protein sequence ID" value="SEP61172.1"/>
    <property type="molecule type" value="Genomic_DNA"/>
</dbReference>
<evidence type="ECO:0000313" key="8">
    <source>
        <dbReference type="Proteomes" id="UP000198833"/>
    </source>
</evidence>
<dbReference type="RefSeq" id="WP_092569848.1">
    <property type="nucleotide sequence ID" value="NZ_CALUDV010000043.1"/>
</dbReference>
<dbReference type="STRING" id="89093.SAMN04488558_101190"/>
<dbReference type="Proteomes" id="UP000198833">
    <property type="component" value="Unassembled WGS sequence"/>
</dbReference>
<name>A0A1H8Z9Y1_9LACT</name>
<dbReference type="PANTHER" id="PTHR43117:SF4">
    <property type="entry name" value="OSMOPROTECTANT IMPORT ATP-BINDING PROTEIN OSMV"/>
    <property type="match status" value="1"/>
</dbReference>
<dbReference type="InterPro" id="IPR003439">
    <property type="entry name" value="ABC_transporter-like_ATP-bd"/>
</dbReference>
<evidence type="ECO:0000313" key="7">
    <source>
        <dbReference type="EMBL" id="SEP61172.1"/>
    </source>
</evidence>
<reference evidence="7 8" key="1">
    <citation type="submission" date="2016-10" db="EMBL/GenBank/DDBJ databases">
        <authorList>
            <person name="de Groot N.N."/>
        </authorList>
    </citation>
    <scope>NUCLEOTIDE SEQUENCE [LARGE SCALE GENOMIC DNA]</scope>
    <source>
        <strain evidence="7 8">DSM 15695</strain>
    </source>
</reference>
<keyword evidence="4 7" id="KW-0067">ATP-binding</keyword>
<dbReference type="SMART" id="SM00382">
    <property type="entry name" value="AAA"/>
    <property type="match status" value="1"/>
</dbReference>
<dbReference type="GO" id="GO:0015418">
    <property type="term" value="F:ABC-type quaternary ammonium compound transporting activity"/>
    <property type="evidence" value="ECO:0007669"/>
    <property type="project" value="UniProtKB-EC"/>
</dbReference>
<feature type="domain" description="ABC transporter" evidence="6">
    <location>
        <begin position="2"/>
        <end position="236"/>
    </location>
</feature>
<evidence type="ECO:0000256" key="1">
    <source>
        <dbReference type="ARBA" id="ARBA00005417"/>
    </source>
</evidence>
<dbReference type="SUPFAM" id="SSF52540">
    <property type="entry name" value="P-loop containing nucleoside triphosphate hydrolases"/>
    <property type="match status" value="1"/>
</dbReference>
<proteinExistence type="inferred from homology"/>
<evidence type="ECO:0000256" key="3">
    <source>
        <dbReference type="ARBA" id="ARBA00022741"/>
    </source>
</evidence>
<dbReference type="AlphaFoldDB" id="A0A1H8Z9Y1"/>